<dbReference type="SUPFAM" id="SSF56655">
    <property type="entry name" value="Carbohydrate phosphatase"/>
    <property type="match status" value="1"/>
</dbReference>
<dbReference type="PANTHER" id="PTHR20854:SF4">
    <property type="entry name" value="INOSITOL-1-MONOPHOSPHATASE-RELATED"/>
    <property type="match status" value="1"/>
</dbReference>
<proteinExistence type="predicted"/>
<accession>A0A382DF08</accession>
<dbReference type="PRINTS" id="PR00377">
    <property type="entry name" value="IMPHPHTASES"/>
</dbReference>
<dbReference type="GO" id="GO:0006020">
    <property type="term" value="P:inositol metabolic process"/>
    <property type="evidence" value="ECO:0007669"/>
    <property type="project" value="TreeGrafter"/>
</dbReference>
<reference evidence="1" key="1">
    <citation type="submission" date="2018-05" db="EMBL/GenBank/DDBJ databases">
        <authorList>
            <person name="Lanie J.A."/>
            <person name="Ng W.-L."/>
            <person name="Kazmierczak K.M."/>
            <person name="Andrzejewski T.M."/>
            <person name="Davidsen T.M."/>
            <person name="Wayne K.J."/>
            <person name="Tettelin H."/>
            <person name="Glass J.I."/>
            <person name="Rusch D."/>
            <person name="Podicherti R."/>
            <person name="Tsui H.-C.T."/>
            <person name="Winkler M.E."/>
        </authorList>
    </citation>
    <scope>NUCLEOTIDE SEQUENCE</scope>
</reference>
<dbReference type="GO" id="GO:0007165">
    <property type="term" value="P:signal transduction"/>
    <property type="evidence" value="ECO:0007669"/>
    <property type="project" value="TreeGrafter"/>
</dbReference>
<sequence>MGEIVDSDHVLADLHAAADAVAAALDGHADWGPSGNRPDQYASDVVADEAVRGVLLPLGYGLLSEESAVVEAGEGCPMVVVDPLDGSTNASRGIPHYAASLCAVDDEGPLAAVVLNLALGTRYEAVRGGGARRDGVGLFRDDSPQLSEAIVGVSGLPASNPGWAQFRCLGAAALDLCAVADGTLDAYVDCVVDAHGVWDYLGALLVCREAGVTVEDAKGRDLCVLDRAIRRTPVAAAGTTLHEALLSRG</sequence>
<evidence type="ECO:0008006" key="2">
    <source>
        <dbReference type="Google" id="ProtNLM"/>
    </source>
</evidence>
<organism evidence="1">
    <name type="scientific">marine metagenome</name>
    <dbReference type="NCBI Taxonomy" id="408172"/>
    <lineage>
        <taxon>unclassified sequences</taxon>
        <taxon>metagenomes</taxon>
        <taxon>ecological metagenomes</taxon>
    </lineage>
</organism>
<dbReference type="GO" id="GO:0008934">
    <property type="term" value="F:inositol monophosphate 1-phosphatase activity"/>
    <property type="evidence" value="ECO:0007669"/>
    <property type="project" value="TreeGrafter"/>
</dbReference>
<dbReference type="EMBL" id="UINC01038757">
    <property type="protein sequence ID" value="SVB36217.1"/>
    <property type="molecule type" value="Genomic_DNA"/>
</dbReference>
<name>A0A382DF08_9ZZZZ</name>
<protein>
    <recommendedName>
        <fullName evidence="2">Inositol-phosphate phosphatase</fullName>
    </recommendedName>
</protein>
<dbReference type="Gene3D" id="3.30.540.10">
    <property type="entry name" value="Fructose-1,6-Bisphosphatase, subunit A, domain 1"/>
    <property type="match status" value="1"/>
</dbReference>
<dbReference type="Pfam" id="PF00459">
    <property type="entry name" value="Inositol_P"/>
    <property type="match status" value="1"/>
</dbReference>
<dbReference type="Gene3D" id="3.40.190.80">
    <property type="match status" value="1"/>
</dbReference>
<dbReference type="InterPro" id="IPR000760">
    <property type="entry name" value="Inositol_monophosphatase-like"/>
</dbReference>
<dbReference type="AlphaFoldDB" id="A0A382DF08"/>
<evidence type="ECO:0000313" key="1">
    <source>
        <dbReference type="EMBL" id="SVB36217.1"/>
    </source>
</evidence>
<dbReference type="PANTHER" id="PTHR20854">
    <property type="entry name" value="INOSITOL MONOPHOSPHATASE"/>
    <property type="match status" value="1"/>
</dbReference>
<gene>
    <name evidence="1" type="ORF">METZ01_LOCUS189071</name>
</gene>